<accession>A0A9P4Q844</accession>
<reference evidence="1" key="1">
    <citation type="journal article" date="2020" name="Stud. Mycol.">
        <title>101 Dothideomycetes genomes: a test case for predicting lifestyles and emergence of pathogens.</title>
        <authorList>
            <person name="Haridas S."/>
            <person name="Albert R."/>
            <person name="Binder M."/>
            <person name="Bloem J."/>
            <person name="Labutti K."/>
            <person name="Salamov A."/>
            <person name="Andreopoulos B."/>
            <person name="Baker S."/>
            <person name="Barry K."/>
            <person name="Bills G."/>
            <person name="Bluhm B."/>
            <person name="Cannon C."/>
            <person name="Castanera R."/>
            <person name="Culley D."/>
            <person name="Daum C."/>
            <person name="Ezra D."/>
            <person name="Gonzalez J."/>
            <person name="Henrissat B."/>
            <person name="Kuo A."/>
            <person name="Liang C."/>
            <person name="Lipzen A."/>
            <person name="Lutzoni F."/>
            <person name="Magnuson J."/>
            <person name="Mondo S."/>
            <person name="Nolan M."/>
            <person name="Ohm R."/>
            <person name="Pangilinan J."/>
            <person name="Park H.-J."/>
            <person name="Ramirez L."/>
            <person name="Alfaro M."/>
            <person name="Sun H."/>
            <person name="Tritt A."/>
            <person name="Yoshinaga Y."/>
            <person name="Zwiers L.-H."/>
            <person name="Turgeon B."/>
            <person name="Goodwin S."/>
            <person name="Spatafora J."/>
            <person name="Crous P."/>
            <person name="Grigoriev I."/>
        </authorList>
    </citation>
    <scope>NUCLEOTIDE SEQUENCE</scope>
    <source>
        <strain evidence="1">CBS 116435</strain>
    </source>
</reference>
<dbReference type="OrthoDB" id="5305306at2759"/>
<proteinExistence type="predicted"/>
<gene>
    <name evidence="1" type="ORF">K431DRAFT_202316</name>
</gene>
<comment type="caution">
    <text evidence="1">The sequence shown here is derived from an EMBL/GenBank/DDBJ whole genome shotgun (WGS) entry which is preliminary data.</text>
</comment>
<dbReference type="EMBL" id="MU003783">
    <property type="protein sequence ID" value="KAF2722343.1"/>
    <property type="molecule type" value="Genomic_DNA"/>
</dbReference>
<evidence type="ECO:0000313" key="2">
    <source>
        <dbReference type="Proteomes" id="UP000799441"/>
    </source>
</evidence>
<dbReference type="AlphaFoldDB" id="A0A9P4Q844"/>
<protein>
    <submittedName>
        <fullName evidence="1">Uncharacterized protein</fullName>
    </submittedName>
</protein>
<feature type="non-terminal residue" evidence="1">
    <location>
        <position position="124"/>
    </location>
</feature>
<organism evidence="1 2">
    <name type="scientific">Polychaeton citri CBS 116435</name>
    <dbReference type="NCBI Taxonomy" id="1314669"/>
    <lineage>
        <taxon>Eukaryota</taxon>
        <taxon>Fungi</taxon>
        <taxon>Dikarya</taxon>
        <taxon>Ascomycota</taxon>
        <taxon>Pezizomycotina</taxon>
        <taxon>Dothideomycetes</taxon>
        <taxon>Dothideomycetidae</taxon>
        <taxon>Capnodiales</taxon>
        <taxon>Capnodiaceae</taxon>
        <taxon>Polychaeton</taxon>
    </lineage>
</organism>
<dbReference type="Proteomes" id="UP000799441">
    <property type="component" value="Unassembled WGS sequence"/>
</dbReference>
<keyword evidence="2" id="KW-1185">Reference proteome</keyword>
<feature type="non-terminal residue" evidence="1">
    <location>
        <position position="1"/>
    </location>
</feature>
<sequence length="124" mass="14545">RGAVLSQLTIFTPFIFRAPPDMRPIAPWPETEELEYEGPGRIATDQLHRRFNPIPRVPGNETVNWQQRLQIDQFPFDDFRWDMQDVAVFLRTFEVEELEVSDGEGKELLGDDLFGRLDPEDQWV</sequence>
<name>A0A9P4Q844_9PEZI</name>
<evidence type="ECO:0000313" key="1">
    <source>
        <dbReference type="EMBL" id="KAF2722343.1"/>
    </source>
</evidence>